<evidence type="ECO:0000313" key="5">
    <source>
        <dbReference type="Proteomes" id="UP000076872"/>
    </source>
</evidence>
<reference evidence="4 7" key="2">
    <citation type="submission" date="2016-08" db="EMBL/GenBank/DDBJ databases">
        <title>Genome sequencing of Lactobacillus plantarum JSA22, isolated from fermented soybean paste.</title>
        <authorList>
            <person name="Choi H.S."/>
        </authorList>
    </citation>
    <scope>NUCLEOTIDE SEQUENCE [LARGE SCALE GENOMIC DNA]</scope>
    <source>
        <strain evidence="4 7">JSA22</strain>
    </source>
</reference>
<comment type="caution">
    <text evidence="4">The sequence shown here is derived from an EMBL/GenBank/DDBJ whole genome shotgun (WGS) entry which is preliminary data.</text>
</comment>
<organism evidence="4 7">
    <name type="scientific">Lactiplantibacillus plantarum</name>
    <name type="common">Lactobacillus plantarum</name>
    <dbReference type="NCBI Taxonomy" id="1590"/>
    <lineage>
        <taxon>Bacteria</taxon>
        <taxon>Bacillati</taxon>
        <taxon>Bacillota</taxon>
        <taxon>Bacilli</taxon>
        <taxon>Lactobacillales</taxon>
        <taxon>Lactobacillaceae</taxon>
        <taxon>Lactiplantibacillus</taxon>
    </lineage>
</organism>
<dbReference type="PANTHER" id="PTHR36433">
    <property type="entry name" value="HYPOTHETICAL CYTOSOLIC PROTEIN"/>
    <property type="match status" value="1"/>
</dbReference>
<dbReference type="AlphaFoldDB" id="A0A0G9GJ20"/>
<dbReference type="Proteomes" id="UP000094892">
    <property type="component" value="Unassembled WGS sequence"/>
</dbReference>
<evidence type="ECO:0000313" key="3">
    <source>
        <dbReference type="EMBL" id="KZV05678.1"/>
    </source>
</evidence>
<evidence type="ECO:0000313" key="6">
    <source>
        <dbReference type="Proteomes" id="UP000076989"/>
    </source>
</evidence>
<dbReference type="Pfam" id="PF06486">
    <property type="entry name" value="DUF1093"/>
    <property type="match status" value="1"/>
</dbReference>
<dbReference type="PATRIC" id="fig|1590.142.peg.2202"/>
<dbReference type="SUPFAM" id="SSF159121">
    <property type="entry name" value="BC4932-like"/>
    <property type="match status" value="1"/>
</dbReference>
<dbReference type="Proteomes" id="UP000076989">
    <property type="component" value="Unassembled WGS sequence"/>
</dbReference>
<dbReference type="PANTHER" id="PTHR36433:SF2">
    <property type="entry name" value="YXEA FAMILY PROTEIN"/>
    <property type="match status" value="1"/>
</dbReference>
<keyword evidence="1" id="KW-0812">Transmembrane</keyword>
<sequence>MNKKRAIWLAAIIMMISVGTLLIVPTMTKNQGSELAMAVDNLNPFVKVQTVYGRTNQAIGHSTGQMGEDIYTYRMLTSDAQGKQRWLTFTADHRLKQRHYLKIETKGQNVNSWEAVATNQVPQNIQEVLA</sequence>
<accession>A0A0G9GJ20</accession>
<gene>
    <name evidence="4" type="ORF">LPJSA22_02212</name>
    <name evidence="3" type="ORF">NAB2_0640</name>
    <name evidence="2" type="ORF">Nizo2260_3047</name>
</gene>
<evidence type="ECO:0000313" key="2">
    <source>
        <dbReference type="EMBL" id="KZU01323.1"/>
    </source>
</evidence>
<protein>
    <submittedName>
        <fullName evidence="4">Uncharacterized protein</fullName>
    </submittedName>
</protein>
<dbReference type="InterPro" id="IPR006542">
    <property type="entry name" value="DUF1093"/>
</dbReference>
<keyword evidence="1" id="KW-0472">Membrane</keyword>
<dbReference type="InterPro" id="IPR036166">
    <property type="entry name" value="YxeA-like_sf"/>
</dbReference>
<proteinExistence type="predicted"/>
<dbReference type="EMBL" id="MCOL01000001">
    <property type="protein sequence ID" value="ODO62207.1"/>
    <property type="molecule type" value="Genomic_DNA"/>
</dbReference>
<dbReference type="Gene3D" id="2.40.50.480">
    <property type="match status" value="1"/>
</dbReference>
<dbReference type="GeneID" id="77215765"/>
<keyword evidence="1" id="KW-1133">Transmembrane helix</keyword>
<feature type="transmembrane region" description="Helical" evidence="1">
    <location>
        <begin position="6"/>
        <end position="24"/>
    </location>
</feature>
<dbReference type="EMBL" id="LUWI01000041">
    <property type="protein sequence ID" value="KZU01323.1"/>
    <property type="molecule type" value="Genomic_DNA"/>
</dbReference>
<dbReference type="EMBL" id="LUXO01000012">
    <property type="protein sequence ID" value="KZV05678.1"/>
    <property type="molecule type" value="Genomic_DNA"/>
</dbReference>
<name>A0A0G9GJ20_LACPN</name>
<reference evidence="5 6" key="1">
    <citation type="submission" date="2016-03" db="EMBL/GenBank/DDBJ databases">
        <title>Comparative genomics of 54 Lactobacillus plantarum strains reveals genomic uncoupling from niche constraints.</title>
        <authorList>
            <person name="Martino M.E."/>
        </authorList>
    </citation>
    <scope>NUCLEOTIDE SEQUENCE [LARGE SCALE GENOMIC DNA]</scope>
    <source>
        <strain evidence="3 5">NAB2</strain>
        <strain evidence="2 6">Nizo2260</strain>
    </source>
</reference>
<evidence type="ECO:0000313" key="4">
    <source>
        <dbReference type="EMBL" id="ODO62207.1"/>
    </source>
</evidence>
<dbReference type="RefSeq" id="WP_003641420.1">
    <property type="nucleotide sequence ID" value="NZ_AP018405.1"/>
</dbReference>
<evidence type="ECO:0000313" key="7">
    <source>
        <dbReference type="Proteomes" id="UP000094892"/>
    </source>
</evidence>
<dbReference type="Proteomes" id="UP000076872">
    <property type="component" value="Unassembled WGS sequence"/>
</dbReference>
<evidence type="ECO:0000256" key="1">
    <source>
        <dbReference type="SAM" id="Phobius"/>
    </source>
</evidence>
<dbReference type="NCBIfam" id="TIGR01655">
    <property type="entry name" value="yxeA_fam"/>
    <property type="match status" value="1"/>
</dbReference>